<sequence>SCDPVDTPMVEKSKLDEDKEGKVWARPIKKHLLQMRITLVSKILVGVHLEVYVGNKIHKAFPLPGESSHWQYKFPQPVKVVPT</sequence>
<protein>
    <submittedName>
        <fullName evidence="1">Uncharacterized protein</fullName>
    </submittedName>
</protein>
<organism evidence="1">
    <name type="scientific">Tanacetum cinerariifolium</name>
    <name type="common">Dalmatian daisy</name>
    <name type="synonym">Chrysanthemum cinerariifolium</name>
    <dbReference type="NCBI Taxonomy" id="118510"/>
    <lineage>
        <taxon>Eukaryota</taxon>
        <taxon>Viridiplantae</taxon>
        <taxon>Streptophyta</taxon>
        <taxon>Embryophyta</taxon>
        <taxon>Tracheophyta</taxon>
        <taxon>Spermatophyta</taxon>
        <taxon>Magnoliopsida</taxon>
        <taxon>eudicotyledons</taxon>
        <taxon>Gunneridae</taxon>
        <taxon>Pentapetalae</taxon>
        <taxon>asterids</taxon>
        <taxon>campanulids</taxon>
        <taxon>Asterales</taxon>
        <taxon>Asteraceae</taxon>
        <taxon>Asteroideae</taxon>
        <taxon>Anthemideae</taxon>
        <taxon>Anthemidinae</taxon>
        <taxon>Tanacetum</taxon>
    </lineage>
</organism>
<feature type="non-terminal residue" evidence="1">
    <location>
        <position position="1"/>
    </location>
</feature>
<dbReference type="EMBL" id="BKCJ011767585">
    <property type="protein sequence ID" value="GFD51251.1"/>
    <property type="molecule type" value="Genomic_DNA"/>
</dbReference>
<evidence type="ECO:0000313" key="1">
    <source>
        <dbReference type="EMBL" id="GFD51251.1"/>
    </source>
</evidence>
<gene>
    <name evidence="1" type="ORF">Tci_923220</name>
</gene>
<name>A0A699X2E5_TANCI</name>
<proteinExistence type="predicted"/>
<feature type="non-terminal residue" evidence="1">
    <location>
        <position position="83"/>
    </location>
</feature>
<dbReference type="AlphaFoldDB" id="A0A699X2E5"/>
<reference evidence="1" key="1">
    <citation type="journal article" date="2019" name="Sci. Rep.">
        <title>Draft genome of Tanacetum cinerariifolium, the natural source of mosquito coil.</title>
        <authorList>
            <person name="Yamashiro T."/>
            <person name="Shiraishi A."/>
            <person name="Satake H."/>
            <person name="Nakayama K."/>
        </authorList>
    </citation>
    <scope>NUCLEOTIDE SEQUENCE</scope>
</reference>
<accession>A0A699X2E5</accession>
<comment type="caution">
    <text evidence="1">The sequence shown here is derived from an EMBL/GenBank/DDBJ whole genome shotgun (WGS) entry which is preliminary data.</text>
</comment>